<keyword evidence="1" id="KW-0378">Hydrolase</keyword>
<dbReference type="RefSeq" id="WP_187706526.1">
    <property type="nucleotide sequence ID" value="NZ_CP060822.1"/>
</dbReference>
<dbReference type="SUPFAM" id="SSF56784">
    <property type="entry name" value="HAD-like"/>
    <property type="match status" value="1"/>
</dbReference>
<name>A0A7H0F1Y6_9CYAN</name>
<dbReference type="GO" id="GO:0008967">
    <property type="term" value="F:phosphoglycolate phosphatase activity"/>
    <property type="evidence" value="ECO:0007669"/>
    <property type="project" value="TreeGrafter"/>
</dbReference>
<dbReference type="Proteomes" id="UP000516013">
    <property type="component" value="Chromosome"/>
</dbReference>
<dbReference type="InterPro" id="IPR023214">
    <property type="entry name" value="HAD_sf"/>
</dbReference>
<dbReference type="AlphaFoldDB" id="A0A7H0F1Y6"/>
<dbReference type="PANTHER" id="PTHR43434">
    <property type="entry name" value="PHOSPHOGLYCOLATE PHOSPHATASE"/>
    <property type="match status" value="1"/>
</dbReference>
<accession>A0A7H0F1Y6</accession>
<dbReference type="PANTHER" id="PTHR43434:SF1">
    <property type="entry name" value="PHOSPHOGLYCOLATE PHOSPHATASE"/>
    <property type="match status" value="1"/>
</dbReference>
<dbReference type="InterPro" id="IPR050155">
    <property type="entry name" value="HAD-like_hydrolase_sf"/>
</dbReference>
<sequence length="244" mass="26258">MATIKCGEVVFSDIQAVLFDKNGTLEDSEDFLRSLGQKAVRLIDAQIPGIGEPLSMALGISGDVLDLTGLMAVASRKETEIAAAAYIAETGRGWFDCLKIARQALEEAHEYIGQNPSPLYPGVLDLFELLSSRGIKLGILSAATTRGVEQFVTCYGLRDYLELEMGVDEGLGKPDPRLFLQACETLGVQPQNALMVGDSIGDMQMARDAKAGGCIGIIWNNNLAQVRGADVVIHQLTDIRVLTD</sequence>
<reference evidence="1 2" key="1">
    <citation type="submission" date="2020-08" db="EMBL/GenBank/DDBJ databases">
        <title>Complete genome sequence of Raphidiopsis curvispora isolated from drinking water reservoir in South Korea.</title>
        <authorList>
            <person name="Jeong J."/>
        </authorList>
    </citation>
    <scope>NUCLEOTIDE SEQUENCE [LARGE SCALE GENOMIC DNA]</scope>
    <source>
        <strain evidence="1 2">GIHE-G1</strain>
    </source>
</reference>
<dbReference type="InterPro" id="IPR036412">
    <property type="entry name" value="HAD-like_sf"/>
</dbReference>
<proteinExistence type="predicted"/>
<dbReference type="InterPro" id="IPR006439">
    <property type="entry name" value="HAD-SF_hydro_IA"/>
</dbReference>
<dbReference type="SFLD" id="SFLDS00003">
    <property type="entry name" value="Haloacid_Dehalogenase"/>
    <property type="match status" value="1"/>
</dbReference>
<gene>
    <name evidence="1" type="ORF">IAR63_02935</name>
</gene>
<dbReference type="GO" id="GO:0006281">
    <property type="term" value="P:DNA repair"/>
    <property type="evidence" value="ECO:0007669"/>
    <property type="project" value="TreeGrafter"/>
</dbReference>
<dbReference type="KEGG" id="ccur:IAR63_02935"/>
<dbReference type="EMBL" id="CP060822">
    <property type="protein sequence ID" value="QNP30052.1"/>
    <property type="molecule type" value="Genomic_DNA"/>
</dbReference>
<dbReference type="Gene3D" id="3.40.50.1000">
    <property type="entry name" value="HAD superfamily/HAD-like"/>
    <property type="match status" value="1"/>
</dbReference>
<dbReference type="InterPro" id="IPR023198">
    <property type="entry name" value="PGP-like_dom2"/>
</dbReference>
<keyword evidence="2" id="KW-1185">Reference proteome</keyword>
<evidence type="ECO:0000313" key="1">
    <source>
        <dbReference type="EMBL" id="QNP30052.1"/>
    </source>
</evidence>
<organism evidence="1 2">
    <name type="scientific">Cylindrospermopsis curvispora GIHE-G1</name>
    <dbReference type="NCBI Taxonomy" id="2666332"/>
    <lineage>
        <taxon>Bacteria</taxon>
        <taxon>Bacillati</taxon>
        <taxon>Cyanobacteriota</taxon>
        <taxon>Cyanophyceae</taxon>
        <taxon>Nostocales</taxon>
        <taxon>Aphanizomenonaceae</taxon>
        <taxon>Cylindrospermopsis</taxon>
    </lineage>
</organism>
<dbReference type="NCBIfam" id="TIGR01509">
    <property type="entry name" value="HAD-SF-IA-v3"/>
    <property type="match status" value="1"/>
</dbReference>
<dbReference type="Pfam" id="PF00702">
    <property type="entry name" value="Hydrolase"/>
    <property type="match status" value="1"/>
</dbReference>
<dbReference type="SFLD" id="SFLDG01129">
    <property type="entry name" value="C1.5:_HAD__Beta-PGM__Phosphata"/>
    <property type="match status" value="1"/>
</dbReference>
<protein>
    <submittedName>
        <fullName evidence="1">HAD family hydrolase</fullName>
    </submittedName>
</protein>
<dbReference type="NCBIfam" id="TIGR01549">
    <property type="entry name" value="HAD-SF-IA-v1"/>
    <property type="match status" value="1"/>
</dbReference>
<dbReference type="GO" id="GO:0005829">
    <property type="term" value="C:cytosol"/>
    <property type="evidence" value="ECO:0007669"/>
    <property type="project" value="TreeGrafter"/>
</dbReference>
<dbReference type="Gene3D" id="1.10.150.240">
    <property type="entry name" value="Putative phosphatase, domain 2"/>
    <property type="match status" value="1"/>
</dbReference>
<evidence type="ECO:0000313" key="2">
    <source>
        <dbReference type="Proteomes" id="UP000516013"/>
    </source>
</evidence>